<dbReference type="InterPro" id="IPR018170">
    <property type="entry name" value="Aldo/ket_reductase_CS"/>
</dbReference>
<dbReference type="PRINTS" id="PR00069">
    <property type="entry name" value="ALDKETRDTASE"/>
</dbReference>
<dbReference type="InterPro" id="IPR023210">
    <property type="entry name" value="NADP_OxRdtase_dom"/>
</dbReference>
<dbReference type="Proteomes" id="UP000199139">
    <property type="component" value="Unassembled WGS sequence"/>
</dbReference>
<name>A0A1I6Q6U2_9BACI</name>
<dbReference type="FunFam" id="3.20.20.100:FF:000015">
    <property type="entry name" value="Oxidoreductase, aldo/keto reductase family"/>
    <property type="match status" value="1"/>
</dbReference>
<evidence type="ECO:0000256" key="4">
    <source>
        <dbReference type="PIRSR" id="PIRSR000097-1"/>
    </source>
</evidence>
<sequence>MTLQETTELHNGIKMPVFGLGVYKIPDEQQGMEAITYAIKSGYRLIDTASLYDNEQAVGAAVRQSGIDREDIFVTSKVWNTDQGYEETLKAFDTTLDKLGFDYLDLYLIHWPMPKQDKFKDTWRALEKLYEDKKVRAIGVSNFNINHLEDLKTTAKVLPMVNQVECHPHLNQQTLRDYCQAEGIKVQAWSPLKRGDLFEVDSLTEIAKAHKKSVAQVILRWDYQHGILTIPKSVNKSRIEENADIFDFTLSEREMAQIDALHNGDRTGPNPEELNA</sequence>
<accession>A0A1I6Q6U2</accession>
<dbReference type="Gene3D" id="3.20.20.100">
    <property type="entry name" value="NADP-dependent oxidoreductase domain"/>
    <property type="match status" value="1"/>
</dbReference>
<dbReference type="InterPro" id="IPR036812">
    <property type="entry name" value="NAD(P)_OxRdtase_dom_sf"/>
</dbReference>
<keyword evidence="2" id="KW-0521">NADP</keyword>
<evidence type="ECO:0000259" key="7">
    <source>
        <dbReference type="Pfam" id="PF00248"/>
    </source>
</evidence>
<dbReference type="PROSITE" id="PS00062">
    <property type="entry name" value="ALDOKETO_REDUCTASE_2"/>
    <property type="match status" value="1"/>
</dbReference>
<dbReference type="InterPro" id="IPR020471">
    <property type="entry name" value="AKR"/>
</dbReference>
<evidence type="ECO:0000256" key="2">
    <source>
        <dbReference type="ARBA" id="ARBA00022857"/>
    </source>
</evidence>
<dbReference type="EMBL" id="FPAI01000003">
    <property type="protein sequence ID" value="SFS48203.1"/>
    <property type="molecule type" value="Genomic_DNA"/>
</dbReference>
<feature type="domain" description="NADP-dependent oxidoreductase" evidence="7">
    <location>
        <begin position="27"/>
        <end position="261"/>
    </location>
</feature>
<dbReference type="PROSITE" id="PS00798">
    <property type="entry name" value="ALDOKETO_REDUCTASE_1"/>
    <property type="match status" value="1"/>
</dbReference>
<proteinExistence type="inferred from homology"/>
<dbReference type="EMBL" id="BJWJ01000002">
    <property type="protein sequence ID" value="GEM03241.1"/>
    <property type="molecule type" value="Genomic_DNA"/>
</dbReference>
<protein>
    <submittedName>
        <fullName evidence="9">Aldo/keto reductase</fullName>
    </submittedName>
    <submittedName>
        <fullName evidence="8">Glyoxal reductase</fullName>
    </submittedName>
</protein>
<evidence type="ECO:0000256" key="1">
    <source>
        <dbReference type="ARBA" id="ARBA00007905"/>
    </source>
</evidence>
<dbReference type="GO" id="GO:0016616">
    <property type="term" value="F:oxidoreductase activity, acting on the CH-OH group of donors, NAD or NADP as acceptor"/>
    <property type="evidence" value="ECO:0007669"/>
    <property type="project" value="UniProtKB-ARBA"/>
</dbReference>
<evidence type="ECO:0000256" key="3">
    <source>
        <dbReference type="ARBA" id="ARBA00023002"/>
    </source>
</evidence>
<reference evidence="8 11" key="2">
    <citation type="submission" date="2019-07" db="EMBL/GenBank/DDBJ databases">
        <title>Whole genome shotgun sequence of Halolactibacillus miurensis NBRC 100873.</title>
        <authorList>
            <person name="Hosoyama A."/>
            <person name="Uohara A."/>
            <person name="Ohji S."/>
            <person name="Ichikawa N."/>
        </authorList>
    </citation>
    <scope>NUCLEOTIDE SEQUENCE [LARGE SCALE GENOMIC DNA]</scope>
    <source>
        <strain evidence="8 11">NBRC 100873</strain>
    </source>
</reference>
<evidence type="ECO:0000313" key="8">
    <source>
        <dbReference type="EMBL" id="GEM03241.1"/>
    </source>
</evidence>
<dbReference type="PIRSF" id="PIRSF000097">
    <property type="entry name" value="AKR"/>
    <property type="match status" value="1"/>
</dbReference>
<comment type="similarity">
    <text evidence="1">Belongs to the aldo/keto reductase family.</text>
</comment>
<dbReference type="PROSITE" id="PS00063">
    <property type="entry name" value="ALDOKETO_REDUCTASE_3"/>
    <property type="match status" value="1"/>
</dbReference>
<keyword evidence="11" id="KW-1185">Reference proteome</keyword>
<dbReference type="Pfam" id="PF00248">
    <property type="entry name" value="Aldo_ket_red"/>
    <property type="match status" value="1"/>
</dbReference>
<evidence type="ECO:0000256" key="5">
    <source>
        <dbReference type="PIRSR" id="PIRSR000097-2"/>
    </source>
</evidence>
<reference evidence="9 10" key="1">
    <citation type="submission" date="2016-10" db="EMBL/GenBank/DDBJ databases">
        <authorList>
            <person name="de Groot N.N."/>
        </authorList>
    </citation>
    <scope>NUCLEOTIDE SEQUENCE [LARGE SCALE GENOMIC DNA]</scope>
    <source>
        <strain evidence="9 10">DSM 17074</strain>
    </source>
</reference>
<feature type="site" description="Lowers pKa of active site Tyr" evidence="6">
    <location>
        <position position="77"/>
    </location>
</feature>
<dbReference type="PANTHER" id="PTHR43827:SF3">
    <property type="entry name" value="NADP-DEPENDENT OXIDOREDUCTASE DOMAIN-CONTAINING PROTEIN"/>
    <property type="match status" value="1"/>
</dbReference>
<evidence type="ECO:0000256" key="6">
    <source>
        <dbReference type="PIRSR" id="PIRSR000097-3"/>
    </source>
</evidence>
<feature type="binding site" evidence="5">
    <location>
        <position position="110"/>
    </location>
    <ligand>
        <name>substrate</name>
    </ligand>
</feature>
<dbReference type="PANTHER" id="PTHR43827">
    <property type="entry name" value="2,5-DIKETO-D-GLUCONIC ACID REDUCTASE"/>
    <property type="match status" value="1"/>
</dbReference>
<evidence type="ECO:0000313" key="10">
    <source>
        <dbReference type="Proteomes" id="UP000199139"/>
    </source>
</evidence>
<dbReference type="AlphaFoldDB" id="A0A1I6Q6U2"/>
<dbReference type="Proteomes" id="UP000321773">
    <property type="component" value="Unassembled WGS sequence"/>
</dbReference>
<gene>
    <name evidence="8" type="primary">yvgN</name>
    <name evidence="8" type="ORF">HMI01_02290</name>
    <name evidence="9" type="ORF">SAMN05421668_103146</name>
</gene>
<evidence type="ECO:0000313" key="9">
    <source>
        <dbReference type="EMBL" id="SFS48203.1"/>
    </source>
</evidence>
<dbReference type="SUPFAM" id="SSF51430">
    <property type="entry name" value="NAD(P)-linked oxidoreductase"/>
    <property type="match status" value="1"/>
</dbReference>
<organism evidence="9 10">
    <name type="scientific">Halolactibacillus miurensis</name>
    <dbReference type="NCBI Taxonomy" id="306541"/>
    <lineage>
        <taxon>Bacteria</taxon>
        <taxon>Bacillati</taxon>
        <taxon>Bacillota</taxon>
        <taxon>Bacilli</taxon>
        <taxon>Bacillales</taxon>
        <taxon>Bacillaceae</taxon>
        <taxon>Halolactibacillus</taxon>
    </lineage>
</organism>
<dbReference type="STRING" id="306541.SAMN05421668_103146"/>
<keyword evidence="3" id="KW-0560">Oxidoreductase</keyword>
<dbReference type="RefSeq" id="WP_369813765.1">
    <property type="nucleotide sequence ID" value="NZ_BJWJ01000002.1"/>
</dbReference>
<evidence type="ECO:0000313" key="11">
    <source>
        <dbReference type="Proteomes" id="UP000321773"/>
    </source>
</evidence>
<feature type="active site" description="Proton donor" evidence="4">
    <location>
        <position position="52"/>
    </location>
</feature>